<dbReference type="GO" id="GO:0003677">
    <property type="term" value="F:DNA binding"/>
    <property type="evidence" value="ECO:0007669"/>
    <property type="project" value="UniProtKB-KW"/>
</dbReference>
<comment type="caution">
    <text evidence="12">The sequence shown here is derived from an EMBL/GenBank/DDBJ whole genome shotgun (WGS) entry which is preliminary data.</text>
</comment>
<feature type="compositionally biased region" description="Low complexity" evidence="9">
    <location>
        <begin position="560"/>
        <end position="573"/>
    </location>
</feature>
<feature type="compositionally biased region" description="Basic residues" evidence="9">
    <location>
        <begin position="798"/>
        <end position="809"/>
    </location>
</feature>
<dbReference type="InterPro" id="IPR001650">
    <property type="entry name" value="Helicase_C-like"/>
</dbReference>
<dbReference type="InterPro" id="IPR014001">
    <property type="entry name" value="Helicase_ATP-bd"/>
</dbReference>
<feature type="region of interest" description="Disordered" evidence="9">
    <location>
        <begin position="1738"/>
        <end position="1798"/>
    </location>
</feature>
<dbReference type="Gene3D" id="3.40.50.10810">
    <property type="entry name" value="Tandem AAA-ATPase domain"/>
    <property type="match status" value="1"/>
</dbReference>
<feature type="compositionally biased region" description="Polar residues" evidence="9">
    <location>
        <begin position="1550"/>
        <end position="1563"/>
    </location>
</feature>
<feature type="domain" description="Helicase C-terminal" evidence="11">
    <location>
        <begin position="1254"/>
        <end position="1411"/>
    </location>
</feature>
<feature type="compositionally biased region" description="Low complexity" evidence="9">
    <location>
        <begin position="781"/>
        <end position="793"/>
    </location>
</feature>
<evidence type="ECO:0000259" key="11">
    <source>
        <dbReference type="PROSITE" id="PS51194"/>
    </source>
</evidence>
<dbReference type="InterPro" id="IPR027417">
    <property type="entry name" value="P-loop_NTPase"/>
</dbReference>
<evidence type="ECO:0000256" key="5">
    <source>
        <dbReference type="ARBA" id="ARBA00022806"/>
    </source>
</evidence>
<dbReference type="PANTHER" id="PTHR45797:SF1">
    <property type="entry name" value="HELICASE ARIP4"/>
    <property type="match status" value="1"/>
</dbReference>
<feature type="compositionally biased region" description="Basic and acidic residues" evidence="9">
    <location>
        <begin position="142"/>
        <end position="154"/>
    </location>
</feature>
<dbReference type="PANTHER" id="PTHR45797">
    <property type="entry name" value="RAD54-LIKE"/>
    <property type="match status" value="1"/>
</dbReference>
<evidence type="ECO:0008006" key="14">
    <source>
        <dbReference type="Google" id="ProtNLM"/>
    </source>
</evidence>
<dbReference type="GO" id="GO:0005524">
    <property type="term" value="F:ATP binding"/>
    <property type="evidence" value="ECO:0007669"/>
    <property type="project" value="UniProtKB-KW"/>
</dbReference>
<evidence type="ECO:0000313" key="13">
    <source>
        <dbReference type="Proteomes" id="UP001304895"/>
    </source>
</evidence>
<keyword evidence="8" id="KW-0539">Nucleus</keyword>
<feature type="compositionally biased region" description="Low complexity" evidence="9">
    <location>
        <begin position="161"/>
        <end position="190"/>
    </location>
</feature>
<dbReference type="Gene3D" id="3.40.50.300">
    <property type="entry name" value="P-loop containing nucleotide triphosphate hydrolases"/>
    <property type="match status" value="1"/>
</dbReference>
<keyword evidence="4" id="KW-0378">Hydrolase</keyword>
<evidence type="ECO:0000256" key="2">
    <source>
        <dbReference type="ARBA" id="ARBA00007025"/>
    </source>
</evidence>
<feature type="compositionally biased region" description="Low complexity" evidence="9">
    <location>
        <begin position="1607"/>
        <end position="1617"/>
    </location>
</feature>
<dbReference type="Pfam" id="PF00176">
    <property type="entry name" value="SNF2-rel_dom"/>
    <property type="match status" value="1"/>
</dbReference>
<feature type="region of interest" description="Disordered" evidence="9">
    <location>
        <begin position="474"/>
        <end position="503"/>
    </location>
</feature>
<dbReference type="InterPro" id="IPR000330">
    <property type="entry name" value="SNF2_N"/>
</dbReference>
<accession>A0AAN6ZFM2</accession>
<evidence type="ECO:0000256" key="9">
    <source>
        <dbReference type="SAM" id="MobiDB-lite"/>
    </source>
</evidence>
<dbReference type="EMBL" id="MU853402">
    <property type="protein sequence ID" value="KAK4137375.1"/>
    <property type="molecule type" value="Genomic_DNA"/>
</dbReference>
<dbReference type="PROSITE" id="PS51192">
    <property type="entry name" value="HELICASE_ATP_BIND_1"/>
    <property type="match status" value="1"/>
</dbReference>
<evidence type="ECO:0000256" key="8">
    <source>
        <dbReference type="ARBA" id="ARBA00023242"/>
    </source>
</evidence>
<dbReference type="GO" id="GO:0005634">
    <property type="term" value="C:nucleus"/>
    <property type="evidence" value="ECO:0007669"/>
    <property type="project" value="UniProtKB-SubCell"/>
</dbReference>
<evidence type="ECO:0000256" key="6">
    <source>
        <dbReference type="ARBA" id="ARBA00022840"/>
    </source>
</evidence>
<protein>
    <recommendedName>
        <fullName evidence="14">SNF2 family helicase/ATPase</fullName>
    </recommendedName>
</protein>
<reference evidence="12" key="1">
    <citation type="journal article" date="2023" name="Mol. Phylogenet. Evol.">
        <title>Genome-scale phylogeny and comparative genomics of the fungal order Sordariales.</title>
        <authorList>
            <person name="Hensen N."/>
            <person name="Bonometti L."/>
            <person name="Westerberg I."/>
            <person name="Brannstrom I.O."/>
            <person name="Guillou S."/>
            <person name="Cros-Aarteil S."/>
            <person name="Calhoun S."/>
            <person name="Haridas S."/>
            <person name="Kuo A."/>
            <person name="Mondo S."/>
            <person name="Pangilinan J."/>
            <person name="Riley R."/>
            <person name="LaButti K."/>
            <person name="Andreopoulos B."/>
            <person name="Lipzen A."/>
            <person name="Chen C."/>
            <person name="Yan M."/>
            <person name="Daum C."/>
            <person name="Ng V."/>
            <person name="Clum A."/>
            <person name="Steindorff A."/>
            <person name="Ohm R.A."/>
            <person name="Martin F."/>
            <person name="Silar P."/>
            <person name="Natvig D.O."/>
            <person name="Lalanne C."/>
            <person name="Gautier V."/>
            <person name="Ament-Velasquez S.L."/>
            <person name="Kruys A."/>
            <person name="Hutchinson M.I."/>
            <person name="Powell A.J."/>
            <person name="Barry K."/>
            <person name="Miller A.N."/>
            <person name="Grigoriev I.V."/>
            <person name="Debuchy R."/>
            <person name="Gladieux P."/>
            <person name="Hiltunen Thoren M."/>
            <person name="Johannesson H."/>
        </authorList>
    </citation>
    <scope>NUCLEOTIDE SEQUENCE</scope>
    <source>
        <strain evidence="12">CBS 123565</strain>
    </source>
</reference>
<evidence type="ECO:0000256" key="4">
    <source>
        <dbReference type="ARBA" id="ARBA00022801"/>
    </source>
</evidence>
<keyword evidence="13" id="KW-1185">Reference proteome</keyword>
<keyword evidence="5" id="KW-0347">Helicase</keyword>
<dbReference type="Proteomes" id="UP001304895">
    <property type="component" value="Unassembled WGS sequence"/>
</dbReference>
<feature type="compositionally biased region" description="Pro residues" evidence="9">
    <location>
        <begin position="475"/>
        <end position="485"/>
    </location>
</feature>
<feature type="compositionally biased region" description="Basic and acidic residues" evidence="9">
    <location>
        <begin position="1488"/>
        <end position="1499"/>
    </location>
</feature>
<reference evidence="12" key="2">
    <citation type="submission" date="2023-05" db="EMBL/GenBank/DDBJ databases">
        <authorList>
            <consortium name="Lawrence Berkeley National Laboratory"/>
            <person name="Steindorff A."/>
            <person name="Hensen N."/>
            <person name="Bonometti L."/>
            <person name="Westerberg I."/>
            <person name="Brannstrom I.O."/>
            <person name="Guillou S."/>
            <person name="Cros-Aarteil S."/>
            <person name="Calhoun S."/>
            <person name="Haridas S."/>
            <person name="Kuo A."/>
            <person name="Mondo S."/>
            <person name="Pangilinan J."/>
            <person name="Riley R."/>
            <person name="Labutti K."/>
            <person name="Andreopoulos B."/>
            <person name="Lipzen A."/>
            <person name="Chen C."/>
            <person name="Yanf M."/>
            <person name="Daum C."/>
            <person name="Ng V."/>
            <person name="Clum A."/>
            <person name="Ohm R."/>
            <person name="Martin F."/>
            <person name="Silar P."/>
            <person name="Natvig D."/>
            <person name="Lalanne C."/>
            <person name="Gautier V."/>
            <person name="Ament-Velasquez S.L."/>
            <person name="Kruys A."/>
            <person name="Hutchinson M.I."/>
            <person name="Powell A.J."/>
            <person name="Barry K."/>
            <person name="Miller A.N."/>
            <person name="Grigoriev I.V."/>
            <person name="Debuchy R."/>
            <person name="Gladieux P."/>
            <person name="Thoren M.H."/>
            <person name="Johannesson H."/>
        </authorList>
    </citation>
    <scope>NUCLEOTIDE SEQUENCE</scope>
    <source>
        <strain evidence="12">CBS 123565</strain>
    </source>
</reference>
<dbReference type="InterPro" id="IPR049730">
    <property type="entry name" value="SNF2/RAD54-like_C"/>
</dbReference>
<dbReference type="Pfam" id="PF24580">
    <property type="entry name" value="DUF7607"/>
    <property type="match status" value="1"/>
</dbReference>
<feature type="compositionally biased region" description="Basic and acidic residues" evidence="9">
    <location>
        <begin position="763"/>
        <end position="779"/>
    </location>
</feature>
<evidence type="ECO:0000256" key="3">
    <source>
        <dbReference type="ARBA" id="ARBA00022741"/>
    </source>
</evidence>
<dbReference type="SMART" id="SM00490">
    <property type="entry name" value="HELICc"/>
    <property type="match status" value="1"/>
</dbReference>
<dbReference type="Pfam" id="PF00271">
    <property type="entry name" value="Helicase_C"/>
    <property type="match status" value="1"/>
</dbReference>
<feature type="domain" description="Helicase ATP-binding" evidence="10">
    <location>
        <begin position="889"/>
        <end position="1077"/>
    </location>
</feature>
<dbReference type="InterPro" id="IPR038718">
    <property type="entry name" value="SNF2-like_sf"/>
</dbReference>
<feature type="region of interest" description="Disordered" evidence="9">
    <location>
        <begin position="127"/>
        <end position="211"/>
    </location>
</feature>
<evidence type="ECO:0000256" key="7">
    <source>
        <dbReference type="ARBA" id="ARBA00023125"/>
    </source>
</evidence>
<name>A0AAN6ZFM2_9PEZI</name>
<evidence type="ECO:0000259" key="10">
    <source>
        <dbReference type="PROSITE" id="PS51192"/>
    </source>
</evidence>
<feature type="region of interest" description="Disordered" evidence="9">
    <location>
        <begin position="541"/>
        <end position="604"/>
    </location>
</feature>
<gene>
    <name evidence="12" type="ORF">BT67DRAFT_414610</name>
</gene>
<dbReference type="InterPro" id="IPR056026">
    <property type="entry name" value="DUF7607"/>
</dbReference>
<dbReference type="PROSITE" id="PS51194">
    <property type="entry name" value="HELICASE_CTER"/>
    <property type="match status" value="1"/>
</dbReference>
<proteinExistence type="inferred from homology"/>
<feature type="region of interest" description="Disordered" evidence="9">
    <location>
        <begin position="760"/>
        <end position="813"/>
    </location>
</feature>
<keyword evidence="3" id="KW-0547">Nucleotide-binding</keyword>
<sequence>MAGDDQSDPFLWDEDQVVRELCTPDRSWRAPPARRLPDPAALEGKLRDCGVDGQTLLTYADEFDFPSLWAQLGVKKLSHQLSLKDAISHFRKRSLKYRDWKAQQLVDSQLFDDEDADLVKFEWRNTAELEPPTQVTPVTEATPDKAGEQGDAEPRFPPPSAAKSPARAAESAIPCQGVLSPALSSSAAPDLPVPPESEARDGLGLDVVEGPPNKKRRIAPISISTEPQRTEALPIPTEGDFFLRRLPAYPLDPVDSPVFLGEGLRIDKVTGPFNIYETDMEEKSFFLGRNPIAPCRRIQVSASMKRFFRSQPVNRIAEEEESPLPVFGDSDDESVDSQTWREYEEEEQERLANAARMEAARARLHNKEAVEEAVRSAIQELESQWLVQKKPKYDRRAWRIWQDARRNPDRLTLINGTRDFAKQIDARIVRITAEILKNEWPIEEDVQRKVSSHLEMSVFEKRYQAWFLNVLESPRQPPRPSTLPKPKPKPAKTKAHDEDEELLSSESDYMEDFIEYDDPVVPVFNDEMEIDLELPQGEVVAPMASPVPGGSATPGEEPQSDPSSAQSQSTPSSGNDNCLPPIRHTPKKIKPDERPTPETPHRLVTSVPEVIEIESSPSPVKQLCEAPGLDDHESLERIGEIGIEYWDEIKDAKRLVVAALWEWSAARRTRIAEAGTGLDHNEVWDKYMQPTIESPESAALGSVELDLARLFDVFVSQTSKRLHKPTLRSLTCQRMNREKRLFPDFWALLRRLLSILLPGITPSKEKPSRKQSLEIRDPAEDSSSNSDASSAEDMPPSTKKKRRRKRKDKGARDLRLDNIKLNEELARRSHQFREKLAASGSVPGDKTRLIVNETKESDEQALIYVNDRIGARIKDHQIEGVRFMWNQVVVDSKVRQGCLLAHTMGLGKTMQVITLLVVIAEASRSPDPSVRSQIPRRLRQSKTMILCPPGLVDNWLEEIMIWADEDLLGPVRKMDATLQHGERVQTIRDWASCGGVLIIGYSMFTLLVRTDDETARLLHETPNLVIGDEAHMMKNPDSQRHQATANFKTMNRIAMTGSPLTNNVMDYYAMINWVAPNYLADITEFRERFGNPIKEGLYADSEPHQKSKARKRLQVLKKTVDPKVHRKDIQVLLNELPQKKEFIITLPLTKLQMQLYETYIDWIANPGIRELVTGQARVWSLVAKLGLVLAHPIIFKTVAEAQTGKPVGNLKSAKAVKSGDGDEVELPQDVLIKLLTSVAVREIEDYALSNKIIVLLRILDECRKVGDKVLVFSQSIPTLNYLENIFKRQRVAYQRLDGQTPMSERQNSVKRFNTDSNSEVYLISTRAGGVGLNIYGANRVVIFDFKYTPADEQQAIGRAYRLGQTKPVYVYWLTVGGTFEETIHNNAIFKTQLASRVVDKKNPNPWSKRVGEYFAMPRIPDQEDLSKAFGQDRVLDVLLKSDDIGKLVRKITSTETFEKEEMYEFSAEDQREVEQELELEQLRISNPEEYKRREHERVWQSRTELGMPPPPLGHQAPPFANGEPSTQPPHPFPVAPQASSSTVPAAPQSPAGQSTAATGNPITTPEPGNPNNAATPDGVIDLQPILGAGTHYKAQAGPSPSTPQEGPPSAATPSTPSFMAVPNPFFDFTNLTSLHKRLSQAGQRVRHNPSDLISKVEEVLVERKTERLPLMDKLQNLQKCSRDPRFAEALLAGHMEPGQLASMTRPEMEEMTALLNGMAEADFKQRVWTAKADLSVKLERRTGPGETTGGAQREKGGGSRGALLRFIGSGPRTPVRATPPQDGRPQPGDSAESPQIID</sequence>
<feature type="region of interest" description="Disordered" evidence="9">
    <location>
        <begin position="1488"/>
        <end position="1618"/>
    </location>
</feature>
<feature type="compositionally biased region" description="Basic and acidic residues" evidence="9">
    <location>
        <begin position="589"/>
        <end position="601"/>
    </location>
</feature>
<evidence type="ECO:0000256" key="1">
    <source>
        <dbReference type="ARBA" id="ARBA00004123"/>
    </source>
</evidence>
<organism evidence="12 13">
    <name type="scientific">Trichocladium antarcticum</name>
    <dbReference type="NCBI Taxonomy" id="1450529"/>
    <lineage>
        <taxon>Eukaryota</taxon>
        <taxon>Fungi</taxon>
        <taxon>Dikarya</taxon>
        <taxon>Ascomycota</taxon>
        <taxon>Pezizomycotina</taxon>
        <taxon>Sordariomycetes</taxon>
        <taxon>Sordariomycetidae</taxon>
        <taxon>Sordariales</taxon>
        <taxon>Chaetomiaceae</taxon>
        <taxon>Trichocladium</taxon>
    </lineage>
</organism>
<evidence type="ECO:0000313" key="12">
    <source>
        <dbReference type="EMBL" id="KAK4137375.1"/>
    </source>
</evidence>
<dbReference type="SUPFAM" id="SSF52540">
    <property type="entry name" value="P-loop containing nucleoside triphosphate hydrolases"/>
    <property type="match status" value="2"/>
</dbReference>
<dbReference type="GO" id="GO:0004386">
    <property type="term" value="F:helicase activity"/>
    <property type="evidence" value="ECO:0007669"/>
    <property type="project" value="UniProtKB-KW"/>
</dbReference>
<keyword evidence="7" id="KW-0238">DNA-binding</keyword>
<dbReference type="SMART" id="SM00487">
    <property type="entry name" value="DEXDc"/>
    <property type="match status" value="1"/>
</dbReference>
<keyword evidence="6" id="KW-0067">ATP-binding</keyword>
<dbReference type="GO" id="GO:0016887">
    <property type="term" value="F:ATP hydrolysis activity"/>
    <property type="evidence" value="ECO:0007669"/>
    <property type="project" value="InterPro"/>
</dbReference>
<comment type="similarity">
    <text evidence="2">Belongs to the SNF2/RAD54 helicase family.</text>
</comment>
<comment type="subcellular location">
    <subcellularLocation>
        <location evidence="1">Nucleus</location>
    </subcellularLocation>
</comment>
<dbReference type="InterPro" id="IPR044574">
    <property type="entry name" value="ARIP4-like"/>
</dbReference>
<dbReference type="CDD" id="cd18793">
    <property type="entry name" value="SF2_C_SNF"/>
    <property type="match status" value="1"/>
</dbReference>